<dbReference type="InterPro" id="IPR047867">
    <property type="entry name" value="Ribosomal_uL22_bac/org-type"/>
</dbReference>
<evidence type="ECO:0000313" key="6">
    <source>
        <dbReference type="EMBL" id="KAK7942651.1"/>
    </source>
</evidence>
<evidence type="ECO:0000256" key="5">
    <source>
        <dbReference type="SAM" id="MobiDB-lite"/>
    </source>
</evidence>
<gene>
    <name evidence="6" type="ORF">PG986_011764</name>
</gene>
<feature type="region of interest" description="Disordered" evidence="5">
    <location>
        <begin position="36"/>
        <end position="119"/>
    </location>
</feature>
<accession>A0ABR1PZ54</accession>
<protein>
    <recommendedName>
        <fullName evidence="8">Mitochondrial large ribosomal subunit</fullName>
    </recommendedName>
</protein>
<name>A0ABR1PZ54_9PEZI</name>
<sequence>MSLPLPARRLVQTGTYDPQSLPGLQQRRALRCIFATSNHTPKSAMPRGIPSAGARARSPSRTRSPPRSSAARTNRSSSSACRSAPAATPSSRRRSRNPSAAPRPRGGATKAGMAGYELSDVKEHKMRALDPDPRWRVRWQRRQVMQMVRNGKKLTKEQKIKLAEKDLAYQSENMETSSKKLVHLARQIAGKPIDEAITQMRYTKKKTGKMLVYYLEEARDQAIVSRGMGLGKANGQTFAEPKQIQTKDGKWMEVSDPTQLYVDQAWVGKGPWRGYRIQYHARGRSSAMWHPSTHINFVLKEEKTRIRQHQERVDKQAKAKPWVHLPNRPVTSQRQHYSW</sequence>
<comment type="similarity">
    <text evidence="1 4">Belongs to the universal ribosomal protein uL22 family.</text>
</comment>
<keyword evidence="7" id="KW-1185">Reference proteome</keyword>
<evidence type="ECO:0000313" key="7">
    <source>
        <dbReference type="Proteomes" id="UP001391051"/>
    </source>
</evidence>
<feature type="compositionally biased region" description="Low complexity" evidence="5">
    <location>
        <begin position="50"/>
        <end position="90"/>
    </location>
</feature>
<evidence type="ECO:0000256" key="4">
    <source>
        <dbReference type="RuleBase" id="RU004005"/>
    </source>
</evidence>
<organism evidence="6 7">
    <name type="scientific">Apiospora aurea</name>
    <dbReference type="NCBI Taxonomy" id="335848"/>
    <lineage>
        <taxon>Eukaryota</taxon>
        <taxon>Fungi</taxon>
        <taxon>Dikarya</taxon>
        <taxon>Ascomycota</taxon>
        <taxon>Pezizomycotina</taxon>
        <taxon>Sordariomycetes</taxon>
        <taxon>Xylariomycetidae</taxon>
        <taxon>Amphisphaeriales</taxon>
        <taxon>Apiosporaceae</taxon>
        <taxon>Apiospora</taxon>
    </lineage>
</organism>
<feature type="region of interest" description="Disordered" evidence="5">
    <location>
        <begin position="1"/>
        <end position="23"/>
    </location>
</feature>
<evidence type="ECO:0008006" key="8">
    <source>
        <dbReference type="Google" id="ProtNLM"/>
    </source>
</evidence>
<dbReference type="PANTHER" id="PTHR13501">
    <property type="entry name" value="CHLOROPLAST 50S RIBOSOMAL PROTEIN L22-RELATED"/>
    <property type="match status" value="1"/>
</dbReference>
<evidence type="ECO:0000256" key="3">
    <source>
        <dbReference type="ARBA" id="ARBA00023274"/>
    </source>
</evidence>
<dbReference type="Proteomes" id="UP001391051">
    <property type="component" value="Unassembled WGS sequence"/>
</dbReference>
<feature type="region of interest" description="Disordered" evidence="5">
    <location>
        <begin position="312"/>
        <end position="339"/>
    </location>
</feature>
<keyword evidence="2 4" id="KW-0689">Ribosomal protein</keyword>
<dbReference type="EMBL" id="JAQQWE010000008">
    <property type="protein sequence ID" value="KAK7942651.1"/>
    <property type="molecule type" value="Genomic_DNA"/>
</dbReference>
<dbReference type="CDD" id="cd00336">
    <property type="entry name" value="Ribosomal_L22"/>
    <property type="match status" value="1"/>
</dbReference>
<dbReference type="PANTHER" id="PTHR13501:SF10">
    <property type="entry name" value="LARGE RIBOSOMAL SUBUNIT PROTEIN UL22M"/>
    <property type="match status" value="1"/>
</dbReference>
<feature type="compositionally biased region" description="Low complexity" evidence="5">
    <location>
        <begin position="97"/>
        <end position="108"/>
    </location>
</feature>
<keyword evidence="3 4" id="KW-0687">Ribonucleoprotein</keyword>
<evidence type="ECO:0000256" key="1">
    <source>
        <dbReference type="ARBA" id="ARBA00009451"/>
    </source>
</evidence>
<dbReference type="Pfam" id="PF00237">
    <property type="entry name" value="Ribosomal_L22"/>
    <property type="match status" value="1"/>
</dbReference>
<feature type="compositionally biased region" description="Polar residues" evidence="5">
    <location>
        <begin position="329"/>
        <end position="339"/>
    </location>
</feature>
<dbReference type="InterPro" id="IPR001063">
    <property type="entry name" value="Ribosomal_uL22"/>
</dbReference>
<dbReference type="RefSeq" id="XP_066694682.1">
    <property type="nucleotide sequence ID" value="XM_066847986.1"/>
</dbReference>
<reference evidence="6 7" key="1">
    <citation type="submission" date="2023-01" db="EMBL/GenBank/DDBJ databases">
        <title>Analysis of 21 Apiospora genomes using comparative genomics revels a genus with tremendous synthesis potential of carbohydrate active enzymes and secondary metabolites.</title>
        <authorList>
            <person name="Sorensen T."/>
        </authorList>
    </citation>
    <scope>NUCLEOTIDE SEQUENCE [LARGE SCALE GENOMIC DNA]</scope>
    <source>
        <strain evidence="6 7">CBS 24483</strain>
    </source>
</reference>
<dbReference type="GeneID" id="92081048"/>
<dbReference type="SUPFAM" id="SSF54843">
    <property type="entry name" value="Ribosomal protein L22"/>
    <property type="match status" value="1"/>
</dbReference>
<proteinExistence type="inferred from homology"/>
<dbReference type="Gene3D" id="3.90.470.10">
    <property type="entry name" value="Ribosomal protein L22/L17"/>
    <property type="match status" value="1"/>
</dbReference>
<comment type="caution">
    <text evidence="6">The sequence shown here is derived from an EMBL/GenBank/DDBJ whole genome shotgun (WGS) entry which is preliminary data.</text>
</comment>
<dbReference type="InterPro" id="IPR036394">
    <property type="entry name" value="Ribosomal_uL22_sf"/>
</dbReference>
<evidence type="ECO:0000256" key="2">
    <source>
        <dbReference type="ARBA" id="ARBA00022980"/>
    </source>
</evidence>